<dbReference type="Proteomes" id="UP000005239">
    <property type="component" value="Unassembled WGS sequence"/>
</dbReference>
<name>A0A2A6CJN3_PRIPA</name>
<evidence type="ECO:0000256" key="3">
    <source>
        <dbReference type="ARBA" id="ARBA00022692"/>
    </source>
</evidence>
<organism evidence="6 7">
    <name type="scientific">Pristionchus pacificus</name>
    <name type="common">Parasitic nematode worm</name>
    <dbReference type="NCBI Taxonomy" id="54126"/>
    <lineage>
        <taxon>Eukaryota</taxon>
        <taxon>Metazoa</taxon>
        <taxon>Ecdysozoa</taxon>
        <taxon>Nematoda</taxon>
        <taxon>Chromadorea</taxon>
        <taxon>Rhabditida</taxon>
        <taxon>Rhabditina</taxon>
        <taxon>Diplogasteromorpha</taxon>
        <taxon>Diplogasteroidea</taxon>
        <taxon>Neodiplogasteridae</taxon>
        <taxon>Pristionchus</taxon>
    </lineage>
</organism>
<evidence type="ECO:0000256" key="4">
    <source>
        <dbReference type="ARBA" id="ARBA00022989"/>
    </source>
</evidence>
<proteinExistence type="inferred from homology"/>
<keyword evidence="3" id="KW-0812">Transmembrane</keyword>
<dbReference type="Pfam" id="PF10317">
    <property type="entry name" value="7TM_GPCR_Srd"/>
    <property type="match status" value="1"/>
</dbReference>
<gene>
    <name evidence="6" type="primary">WBGene00280090</name>
</gene>
<accession>A0A2A6CJN3</accession>
<dbReference type="InterPro" id="IPR050920">
    <property type="entry name" value="Nematode_rcpt-like_delta"/>
</dbReference>
<dbReference type="EnsemblMetazoa" id="PPA41721.1">
    <property type="protein sequence ID" value="PPA41721.1"/>
    <property type="gene ID" value="WBGene00280090"/>
</dbReference>
<evidence type="ECO:0000313" key="6">
    <source>
        <dbReference type="EnsemblMetazoa" id="PPA41721.1"/>
    </source>
</evidence>
<keyword evidence="4" id="KW-1133">Transmembrane helix</keyword>
<dbReference type="GO" id="GO:0016020">
    <property type="term" value="C:membrane"/>
    <property type="evidence" value="ECO:0007669"/>
    <property type="project" value="UniProtKB-SubCell"/>
</dbReference>
<sequence>MFSSADRLHFLVQYMLDAGALLANIILMMLIAVRLFLCSVFEGTPSALLSDQRHEPYTATCKNDTNHMPSGYRWIIVILKKNCSLFRQGRSIHHSGRIRDYQFPDSFFCKFLDPSHIAAADPDDGIDHSSQFLFEKKILKDVTKRREHTRIARALTYQLLLPFGMVLGSAAWLVGASGVLTSELSQRLSLILCSVIALASPLLSLVFLPPYRSCFQRPPPAGSSS</sequence>
<reference evidence="7" key="1">
    <citation type="journal article" date="2008" name="Nat. Genet.">
        <title>The Pristionchus pacificus genome provides a unique perspective on nematode lifestyle and parasitism.</title>
        <authorList>
            <person name="Dieterich C."/>
            <person name="Clifton S.W."/>
            <person name="Schuster L.N."/>
            <person name="Chinwalla A."/>
            <person name="Delehaunty K."/>
            <person name="Dinkelacker I."/>
            <person name="Fulton L."/>
            <person name="Fulton R."/>
            <person name="Godfrey J."/>
            <person name="Minx P."/>
            <person name="Mitreva M."/>
            <person name="Roeseler W."/>
            <person name="Tian H."/>
            <person name="Witte H."/>
            <person name="Yang S.P."/>
            <person name="Wilson R.K."/>
            <person name="Sommer R.J."/>
        </authorList>
    </citation>
    <scope>NUCLEOTIDE SEQUENCE [LARGE SCALE GENOMIC DNA]</scope>
    <source>
        <strain evidence="7">PS312</strain>
    </source>
</reference>
<evidence type="ECO:0000313" key="7">
    <source>
        <dbReference type="Proteomes" id="UP000005239"/>
    </source>
</evidence>
<comment type="similarity">
    <text evidence="2">Belongs to the nematode receptor-like protein srd family.</text>
</comment>
<reference evidence="6" key="2">
    <citation type="submission" date="2022-06" db="UniProtKB">
        <authorList>
            <consortium name="EnsemblMetazoa"/>
        </authorList>
    </citation>
    <scope>IDENTIFICATION</scope>
    <source>
        <strain evidence="6">PS312</strain>
    </source>
</reference>
<accession>A0A8R1Z5X6</accession>
<comment type="subcellular location">
    <subcellularLocation>
        <location evidence="1">Membrane</location>
        <topology evidence="1">Multi-pass membrane protein</topology>
    </subcellularLocation>
</comment>
<dbReference type="AlphaFoldDB" id="A0A2A6CJN3"/>
<evidence type="ECO:0000256" key="5">
    <source>
        <dbReference type="ARBA" id="ARBA00023136"/>
    </source>
</evidence>
<protein>
    <submittedName>
        <fullName evidence="6">G protein-coupled receptor</fullName>
    </submittedName>
</protein>
<keyword evidence="5" id="KW-0472">Membrane</keyword>
<dbReference type="InterPro" id="IPR019421">
    <property type="entry name" value="7TM_GPCR_serpentine_rcpt_Srd"/>
</dbReference>
<dbReference type="PANTHER" id="PTHR22945:SF40">
    <property type="entry name" value="SERPENTINE RECEPTOR, CLASS D (DELTA)-RELATED"/>
    <property type="match status" value="1"/>
</dbReference>
<keyword evidence="7" id="KW-1185">Reference proteome</keyword>
<dbReference type="PANTHER" id="PTHR22945">
    <property type="entry name" value="SERPENTINE RECEPTOR, CLASS D DELTA"/>
    <property type="match status" value="1"/>
</dbReference>
<evidence type="ECO:0000256" key="2">
    <source>
        <dbReference type="ARBA" id="ARBA00009166"/>
    </source>
</evidence>
<evidence type="ECO:0000256" key="1">
    <source>
        <dbReference type="ARBA" id="ARBA00004141"/>
    </source>
</evidence>